<keyword evidence="4 7" id="KW-0418">Kinase</keyword>
<comment type="similarity">
    <text evidence="7">Belongs to the PI3/PI4-kinase family.</text>
</comment>
<dbReference type="Proteomes" id="UP001360560">
    <property type="component" value="Unassembled WGS sequence"/>
</dbReference>
<evidence type="ECO:0000259" key="9">
    <source>
        <dbReference type="PROSITE" id="PS50290"/>
    </source>
</evidence>
<dbReference type="EMBL" id="BTFZ01000011">
    <property type="protein sequence ID" value="GMM37364.1"/>
    <property type="molecule type" value="Genomic_DNA"/>
</dbReference>
<dbReference type="InterPro" id="IPR000403">
    <property type="entry name" value="PI3/4_kinase_cat_dom"/>
</dbReference>
<evidence type="ECO:0000256" key="1">
    <source>
        <dbReference type="ARBA" id="ARBA00022475"/>
    </source>
</evidence>
<evidence type="ECO:0000256" key="7">
    <source>
        <dbReference type="RuleBase" id="RU367084"/>
    </source>
</evidence>
<comment type="subcellular location">
    <subcellularLocation>
        <location evidence="7">Cell membrane</location>
        <topology evidence="7">Peripheral membrane protein</topology>
    </subcellularLocation>
    <subcellularLocation>
        <location evidence="7">Vacuole membrane</location>
        <topology evidence="7">Peripheral membrane protein</topology>
    </subcellularLocation>
</comment>
<dbReference type="GO" id="GO:0005802">
    <property type="term" value="C:trans-Golgi network"/>
    <property type="evidence" value="ECO:0007669"/>
    <property type="project" value="TreeGrafter"/>
</dbReference>
<dbReference type="GO" id="GO:0005524">
    <property type="term" value="F:ATP binding"/>
    <property type="evidence" value="ECO:0007669"/>
    <property type="project" value="UniProtKB-UniRule"/>
</dbReference>
<keyword evidence="3 7" id="KW-0547">Nucleotide-binding</keyword>
<organism evidence="10 11">
    <name type="scientific">Saccharomycopsis crataegensis</name>
    <dbReference type="NCBI Taxonomy" id="43959"/>
    <lineage>
        <taxon>Eukaryota</taxon>
        <taxon>Fungi</taxon>
        <taxon>Dikarya</taxon>
        <taxon>Ascomycota</taxon>
        <taxon>Saccharomycotina</taxon>
        <taxon>Saccharomycetes</taxon>
        <taxon>Saccharomycopsidaceae</taxon>
        <taxon>Saccharomycopsis</taxon>
    </lineage>
</organism>
<evidence type="ECO:0000256" key="4">
    <source>
        <dbReference type="ARBA" id="ARBA00022777"/>
    </source>
</evidence>
<evidence type="ECO:0000313" key="11">
    <source>
        <dbReference type="Proteomes" id="UP001360560"/>
    </source>
</evidence>
<keyword evidence="1 7" id="KW-1003">Cell membrane</keyword>
<protein>
    <recommendedName>
        <fullName evidence="7">Phosphatidylinositol 4-kinase</fullName>
        <ecNumber evidence="7">2.7.1.67</ecNumber>
    </recommendedName>
</protein>
<reference evidence="10 11" key="1">
    <citation type="journal article" date="2023" name="Elife">
        <title>Identification of key yeast species and microbe-microbe interactions impacting larval growth of Drosophila in the wild.</title>
        <authorList>
            <person name="Mure A."/>
            <person name="Sugiura Y."/>
            <person name="Maeda R."/>
            <person name="Honda K."/>
            <person name="Sakurai N."/>
            <person name="Takahashi Y."/>
            <person name="Watada M."/>
            <person name="Katoh T."/>
            <person name="Gotoh A."/>
            <person name="Gotoh Y."/>
            <person name="Taniguchi I."/>
            <person name="Nakamura K."/>
            <person name="Hayashi T."/>
            <person name="Katayama T."/>
            <person name="Uemura T."/>
            <person name="Hattori Y."/>
        </authorList>
    </citation>
    <scope>NUCLEOTIDE SEQUENCE [LARGE SCALE GENOMIC DNA]</scope>
    <source>
        <strain evidence="10 11">SC-9</strain>
    </source>
</reference>
<comment type="caution">
    <text evidence="10">The sequence shown here is derived from an EMBL/GenBank/DDBJ whole genome shotgun (WGS) entry which is preliminary data.</text>
</comment>
<dbReference type="GO" id="GO:0046854">
    <property type="term" value="P:phosphatidylinositol phosphate biosynthetic process"/>
    <property type="evidence" value="ECO:0007669"/>
    <property type="project" value="UniProtKB-UniRule"/>
</dbReference>
<dbReference type="GO" id="GO:0007032">
    <property type="term" value="P:endosome organization"/>
    <property type="evidence" value="ECO:0007669"/>
    <property type="project" value="TreeGrafter"/>
</dbReference>
<evidence type="ECO:0000256" key="5">
    <source>
        <dbReference type="ARBA" id="ARBA00022840"/>
    </source>
</evidence>
<feature type="domain" description="PI3K/PI4K catalytic" evidence="9">
    <location>
        <begin position="166"/>
        <end position="505"/>
    </location>
</feature>
<name>A0AAV5QSB3_9ASCO</name>
<evidence type="ECO:0000256" key="3">
    <source>
        <dbReference type="ARBA" id="ARBA00022741"/>
    </source>
</evidence>
<evidence type="ECO:0000256" key="2">
    <source>
        <dbReference type="ARBA" id="ARBA00022679"/>
    </source>
</evidence>
<dbReference type="PROSITE" id="PS00916">
    <property type="entry name" value="PI3_4_KINASE_2"/>
    <property type="match status" value="1"/>
</dbReference>
<dbReference type="GO" id="GO:0007030">
    <property type="term" value="P:Golgi organization"/>
    <property type="evidence" value="ECO:0007669"/>
    <property type="project" value="TreeGrafter"/>
</dbReference>
<dbReference type="GO" id="GO:0005768">
    <property type="term" value="C:endosome"/>
    <property type="evidence" value="ECO:0007669"/>
    <property type="project" value="UniProtKB-UniRule"/>
</dbReference>
<accession>A0AAV5QSB3</accession>
<evidence type="ECO:0000256" key="6">
    <source>
        <dbReference type="ARBA" id="ARBA00023136"/>
    </source>
</evidence>
<dbReference type="AlphaFoldDB" id="A0AAV5QSB3"/>
<proteinExistence type="inferred from homology"/>
<dbReference type="InterPro" id="IPR018936">
    <property type="entry name" value="PI3/4_kinase_CS"/>
</dbReference>
<dbReference type="Pfam" id="PF00454">
    <property type="entry name" value="PI3_PI4_kinase"/>
    <property type="match status" value="1"/>
</dbReference>
<evidence type="ECO:0000256" key="8">
    <source>
        <dbReference type="SAM" id="MobiDB-lite"/>
    </source>
</evidence>
<dbReference type="RefSeq" id="XP_064854360.1">
    <property type="nucleotide sequence ID" value="XM_064998288.1"/>
</dbReference>
<dbReference type="PANTHER" id="PTHR12865:SF1">
    <property type="entry name" value="PHOSPHATIDYLINOSITOL 4-KINASE TYPE 2"/>
    <property type="match status" value="1"/>
</dbReference>
<comment type="catalytic activity">
    <reaction evidence="7">
        <text>a 1,2-diacyl-sn-glycero-3-phospho-(1D-myo-inositol) + ATP = a 1,2-diacyl-sn-glycero-3-phospho-(1D-myo-inositol 4-phosphate) + ADP + H(+)</text>
        <dbReference type="Rhea" id="RHEA:19877"/>
        <dbReference type="ChEBI" id="CHEBI:15378"/>
        <dbReference type="ChEBI" id="CHEBI:30616"/>
        <dbReference type="ChEBI" id="CHEBI:57880"/>
        <dbReference type="ChEBI" id="CHEBI:58178"/>
        <dbReference type="ChEBI" id="CHEBI:456216"/>
        <dbReference type="EC" id="2.7.1.67"/>
    </reaction>
</comment>
<dbReference type="GO" id="GO:0000329">
    <property type="term" value="C:fungal-type vacuole membrane"/>
    <property type="evidence" value="ECO:0007669"/>
    <property type="project" value="TreeGrafter"/>
</dbReference>
<dbReference type="PANTHER" id="PTHR12865">
    <property type="entry name" value="PHOSPHATIDYLINOSITOL 4-KINASE TYPE-II"/>
    <property type="match status" value="1"/>
</dbReference>
<keyword evidence="2 7" id="KW-0808">Transferase</keyword>
<keyword evidence="5 7" id="KW-0067">ATP-binding</keyword>
<dbReference type="GeneID" id="90075339"/>
<dbReference type="GO" id="GO:0004430">
    <property type="term" value="F:1-phosphatidylinositol 4-kinase activity"/>
    <property type="evidence" value="ECO:0007669"/>
    <property type="project" value="UniProtKB-UniRule"/>
</dbReference>
<keyword evidence="11" id="KW-1185">Reference proteome</keyword>
<sequence length="702" mass="80195">MNGSESLDYQQLTKDRLVPTQHENPFHNQLLNSSVSEPLPSIITPLETPVTAPRISASSLPSPRTKSHSKTRRSKSLVSLDIKVINDAVLHWKSSLSSKFPHWYVKSSTTIEGAPNEIYYSVFKQCTKYPPLKHMPPEGLFNSGPTKRAQFDAIVEDAITAKEEFDIEPQIIPAGSSGSYFIYSTSREIVGVFKPKDEEPYGPLSPKWAKWIHRNLFPFFFGRSCLIPNLGYICEAATSLLDRQLQTHIVPYSDTVFLSSPNFYYKYFTRRKYTELELPKKVGSFQLFLHGYMEADKFFKKFPFPGSNQRNGQAKFPVYEYLDDEGISEQLYFEWAPGVIQQFREELEKLVILDYIIRNTDRGLDNWMIGIEWVNSFNSVTGEAIKTPKLKIGAIDSGLSWPWKHPDEWRSFPFGWLFLPLQIIGNPFSENTRKHFLPILTSVAWWEESKVLFRQIFSRDDDFKERMWKKQWAVMKGQAFNVVECLKNPSEGPLELARRTRVVVLDDEIEIPVQVPISTISKTPIVSGEINSPLSSVHYLNPSNVTDSSKKKVMKSKIGTIPELEHDECVNGSISNKVYEGSPIDGKSKIPISSLISINGKTDDEDPFEDNYEVDLEELNILQSSWTELLHGVISDQAFESTKNQQLTSNESVTNWTPQKQPGAIDTDYRVGLLMKKTQATKRMIVEKLEPVTSKPPLFTWC</sequence>
<dbReference type="InterPro" id="IPR039756">
    <property type="entry name" value="Lsb6/PI4K2"/>
</dbReference>
<dbReference type="PROSITE" id="PS50290">
    <property type="entry name" value="PI3_4_KINASE_3"/>
    <property type="match status" value="1"/>
</dbReference>
<keyword evidence="6" id="KW-0472">Membrane</keyword>
<dbReference type="GO" id="GO:0005886">
    <property type="term" value="C:plasma membrane"/>
    <property type="evidence" value="ECO:0007669"/>
    <property type="project" value="UniProtKB-SubCell"/>
</dbReference>
<comment type="cofactor">
    <cofactor evidence="7">
        <name>Mg(2+)</name>
        <dbReference type="ChEBI" id="CHEBI:18420"/>
    </cofactor>
    <cofactor evidence="7">
        <name>Mn(2+)</name>
        <dbReference type="ChEBI" id="CHEBI:29035"/>
    </cofactor>
</comment>
<gene>
    <name evidence="10" type="ORF">DASC09_046890</name>
</gene>
<evidence type="ECO:0000313" key="10">
    <source>
        <dbReference type="EMBL" id="GMM37364.1"/>
    </source>
</evidence>
<feature type="region of interest" description="Disordered" evidence="8">
    <location>
        <begin position="53"/>
        <end position="73"/>
    </location>
</feature>
<dbReference type="EC" id="2.7.1.67" evidence="7"/>